<dbReference type="RefSeq" id="WP_090290323.1">
    <property type="nucleotide sequence ID" value="NZ_FNCK01000010.1"/>
</dbReference>
<keyword evidence="8 13" id="KW-0808">Transferase</keyword>
<name>A0A1G7UHK7_9LACT</name>
<dbReference type="EMBL" id="FNCK01000010">
    <property type="protein sequence ID" value="SDG46818.1"/>
    <property type="molecule type" value="Genomic_DNA"/>
</dbReference>
<feature type="binding site" evidence="13 14">
    <location>
        <begin position="59"/>
        <end position="62"/>
    </location>
    <ligand>
        <name>substrate</name>
    </ligand>
</feature>
<dbReference type="AlphaFoldDB" id="A0A1G7UHK7"/>
<evidence type="ECO:0000256" key="9">
    <source>
        <dbReference type="ARBA" id="ARBA00022741"/>
    </source>
</evidence>
<dbReference type="InterPro" id="IPR015824">
    <property type="entry name" value="Phosphoglycerate_kinase_N"/>
</dbReference>
<dbReference type="Proteomes" id="UP000199708">
    <property type="component" value="Unassembled WGS sequence"/>
</dbReference>
<dbReference type="FunFam" id="3.40.50.1260:FF:000001">
    <property type="entry name" value="Phosphoglycerate kinase"/>
    <property type="match status" value="1"/>
</dbReference>
<comment type="similarity">
    <text evidence="4 13 16">Belongs to the phosphoglycerate kinase family.</text>
</comment>
<dbReference type="FunFam" id="3.40.50.1260:FF:000008">
    <property type="entry name" value="Phosphoglycerate kinase"/>
    <property type="match status" value="1"/>
</dbReference>
<dbReference type="PANTHER" id="PTHR11406:SF23">
    <property type="entry name" value="PHOSPHOGLYCERATE KINASE 1, CHLOROPLASTIC-RELATED"/>
    <property type="match status" value="1"/>
</dbReference>
<keyword evidence="18" id="KW-1185">Reference proteome</keyword>
<organism evidence="17 18">
    <name type="scientific">Facklamia miroungae</name>
    <dbReference type="NCBI Taxonomy" id="120956"/>
    <lineage>
        <taxon>Bacteria</taxon>
        <taxon>Bacillati</taxon>
        <taxon>Bacillota</taxon>
        <taxon>Bacilli</taxon>
        <taxon>Lactobacillales</taxon>
        <taxon>Aerococcaceae</taxon>
        <taxon>Facklamia</taxon>
    </lineage>
</organism>
<feature type="binding site" evidence="13">
    <location>
        <position position="36"/>
    </location>
    <ligand>
        <name>substrate</name>
    </ligand>
</feature>
<accession>A0A1G7UHK7</accession>
<reference evidence="17 18" key="1">
    <citation type="submission" date="2016-10" db="EMBL/GenBank/DDBJ databases">
        <authorList>
            <person name="de Groot N.N."/>
        </authorList>
    </citation>
    <scope>NUCLEOTIDE SEQUENCE [LARGE SCALE GENOMIC DNA]</scope>
    <source>
        <strain evidence="17 18">ATCC BAA-466</strain>
    </source>
</reference>
<evidence type="ECO:0000256" key="6">
    <source>
        <dbReference type="ARBA" id="ARBA00016471"/>
    </source>
</evidence>
<feature type="binding site" evidence="14">
    <location>
        <position position="121"/>
    </location>
    <ligand>
        <name>(2R)-3-phosphoglycerate</name>
        <dbReference type="ChEBI" id="CHEBI:58272"/>
    </ligand>
</feature>
<evidence type="ECO:0000256" key="14">
    <source>
        <dbReference type="PIRSR" id="PIRSR000724-1"/>
    </source>
</evidence>
<feature type="binding site" evidence="14">
    <location>
        <position position="158"/>
    </location>
    <ligand>
        <name>(2R)-3-phosphoglycerate</name>
        <dbReference type="ChEBI" id="CHEBI:58272"/>
    </ligand>
</feature>
<comment type="subunit">
    <text evidence="13">Monomer.</text>
</comment>
<feature type="binding site" evidence="13 14">
    <location>
        <begin position="21"/>
        <end position="23"/>
    </location>
    <ligand>
        <name>substrate</name>
    </ligand>
</feature>
<evidence type="ECO:0000256" key="12">
    <source>
        <dbReference type="ARBA" id="ARBA00023152"/>
    </source>
</evidence>
<keyword evidence="9 13" id="KW-0547">Nucleotide-binding</keyword>
<dbReference type="GO" id="GO:0043531">
    <property type="term" value="F:ADP binding"/>
    <property type="evidence" value="ECO:0007669"/>
    <property type="project" value="TreeGrafter"/>
</dbReference>
<dbReference type="GO" id="GO:0009986">
    <property type="term" value="C:cell surface"/>
    <property type="evidence" value="ECO:0007669"/>
    <property type="project" value="UniProtKB-ARBA"/>
</dbReference>
<dbReference type="PRINTS" id="PR00477">
    <property type="entry name" value="PHGLYCKINASE"/>
</dbReference>
<evidence type="ECO:0000256" key="11">
    <source>
        <dbReference type="ARBA" id="ARBA00022840"/>
    </source>
</evidence>
<evidence type="ECO:0000256" key="15">
    <source>
        <dbReference type="PIRSR" id="PIRSR000724-2"/>
    </source>
</evidence>
<evidence type="ECO:0000256" key="16">
    <source>
        <dbReference type="RuleBase" id="RU000532"/>
    </source>
</evidence>
<keyword evidence="7 13" id="KW-0963">Cytoplasm</keyword>
<dbReference type="GO" id="GO:0006096">
    <property type="term" value="P:glycolytic process"/>
    <property type="evidence" value="ECO:0007669"/>
    <property type="project" value="UniProtKB-UniRule"/>
</dbReference>
<dbReference type="PROSITE" id="PS00111">
    <property type="entry name" value="PGLYCERATE_KINASE"/>
    <property type="match status" value="1"/>
</dbReference>
<dbReference type="Pfam" id="PF00162">
    <property type="entry name" value="PGK"/>
    <property type="match status" value="1"/>
</dbReference>
<dbReference type="STRING" id="120956.SAMN05421791_11014"/>
<dbReference type="PANTHER" id="PTHR11406">
    <property type="entry name" value="PHOSPHOGLYCERATE KINASE"/>
    <property type="match status" value="1"/>
</dbReference>
<evidence type="ECO:0000256" key="4">
    <source>
        <dbReference type="ARBA" id="ARBA00008982"/>
    </source>
</evidence>
<proteinExistence type="inferred from homology"/>
<feature type="binding site" evidence="13">
    <location>
        <position position="121"/>
    </location>
    <ligand>
        <name>substrate</name>
    </ligand>
</feature>
<dbReference type="GO" id="GO:0006094">
    <property type="term" value="P:gluconeogenesis"/>
    <property type="evidence" value="ECO:0007669"/>
    <property type="project" value="TreeGrafter"/>
</dbReference>
<dbReference type="SUPFAM" id="SSF53748">
    <property type="entry name" value="Phosphoglycerate kinase"/>
    <property type="match status" value="1"/>
</dbReference>
<feature type="binding site" evidence="14">
    <location>
        <position position="36"/>
    </location>
    <ligand>
        <name>(2R)-3-phosphoglycerate</name>
        <dbReference type="ChEBI" id="CHEBI:58272"/>
    </ligand>
</feature>
<dbReference type="EC" id="2.7.2.3" evidence="5 13"/>
<dbReference type="GO" id="GO:0005829">
    <property type="term" value="C:cytosol"/>
    <property type="evidence" value="ECO:0007669"/>
    <property type="project" value="TreeGrafter"/>
</dbReference>
<keyword evidence="11 13" id="KW-0067">ATP-binding</keyword>
<dbReference type="InterPro" id="IPR015911">
    <property type="entry name" value="Phosphoglycerate_kinase_CS"/>
</dbReference>
<evidence type="ECO:0000256" key="13">
    <source>
        <dbReference type="HAMAP-Rule" id="MF_00145"/>
    </source>
</evidence>
<feature type="binding site" evidence="13 15">
    <location>
        <begin position="354"/>
        <end position="357"/>
    </location>
    <ligand>
        <name>ATP</name>
        <dbReference type="ChEBI" id="CHEBI:30616"/>
    </ligand>
</feature>
<evidence type="ECO:0000313" key="18">
    <source>
        <dbReference type="Proteomes" id="UP000199708"/>
    </source>
</evidence>
<dbReference type="OrthoDB" id="9808460at2"/>
<comment type="subcellular location">
    <subcellularLocation>
        <location evidence="2 13">Cytoplasm</location>
    </subcellularLocation>
</comment>
<feature type="binding site" evidence="13 15">
    <location>
        <position position="296"/>
    </location>
    <ligand>
        <name>ATP</name>
        <dbReference type="ChEBI" id="CHEBI:30616"/>
    </ligand>
</feature>
<evidence type="ECO:0000256" key="2">
    <source>
        <dbReference type="ARBA" id="ARBA00004496"/>
    </source>
</evidence>
<comment type="pathway">
    <text evidence="3 13">Carbohydrate degradation; glycolysis; pyruvate from D-glyceraldehyde 3-phosphate: step 2/5.</text>
</comment>
<comment type="catalytic activity">
    <reaction evidence="1 13 16">
        <text>(2R)-3-phosphoglycerate + ATP = (2R)-3-phospho-glyceroyl phosphate + ADP</text>
        <dbReference type="Rhea" id="RHEA:14801"/>
        <dbReference type="ChEBI" id="CHEBI:30616"/>
        <dbReference type="ChEBI" id="CHEBI:57604"/>
        <dbReference type="ChEBI" id="CHEBI:58272"/>
        <dbReference type="ChEBI" id="CHEBI:456216"/>
        <dbReference type="EC" id="2.7.2.3"/>
    </reaction>
</comment>
<evidence type="ECO:0000256" key="5">
    <source>
        <dbReference type="ARBA" id="ARBA00013061"/>
    </source>
</evidence>
<evidence type="ECO:0000313" key="17">
    <source>
        <dbReference type="EMBL" id="SDG46818.1"/>
    </source>
</evidence>
<evidence type="ECO:0000256" key="7">
    <source>
        <dbReference type="ARBA" id="ARBA00022490"/>
    </source>
</evidence>
<dbReference type="Gene3D" id="3.40.50.1260">
    <property type="entry name" value="Phosphoglycerate kinase, N-terminal domain"/>
    <property type="match status" value="2"/>
</dbReference>
<sequence>MAKKTVRDLNVENKTVLVRVDFNVPMDGDKITDDNRIVAALDTIKYLIDHQAKVVLFSHLGKIKSAEDLDKADRNLKPVADRLSELLGQMVIFVEETRGEKLESAVKDLQKGQVLLVQNTRFEDVKGKKESGNDPELGRYWASLGDLFVNDAFGTAHRAHASNVGIASHLESAVGFLMEKEVKFLGEAVDQPQRPFVAILGGAKVSDKIKVIENLLDRADKILIGGGMAYTFFKAKGFEIGQSICEPDRVELAKEIMTKAGGKLVLPIDNVVAKKFANDAETKVVTSEDIPADYMGMDIGPETVELFKETLAGAKTVVWNGPMGVFEMENFSKGTIGVCEAIAQLEDATTIVGGGDSAAAVSQLGYEDKFTHISTGGGASLTYLEGAVLPGVDSINDK</sequence>
<feature type="binding site" evidence="13 15">
    <location>
        <position position="327"/>
    </location>
    <ligand>
        <name>ATP</name>
        <dbReference type="ChEBI" id="CHEBI:30616"/>
    </ligand>
</feature>
<evidence type="ECO:0000256" key="8">
    <source>
        <dbReference type="ARBA" id="ARBA00022679"/>
    </source>
</evidence>
<evidence type="ECO:0000256" key="3">
    <source>
        <dbReference type="ARBA" id="ARBA00004838"/>
    </source>
</evidence>
<dbReference type="HAMAP" id="MF_00145">
    <property type="entry name" value="Phosphoglyc_kinase"/>
    <property type="match status" value="1"/>
</dbReference>
<dbReference type="InterPro" id="IPR001576">
    <property type="entry name" value="Phosphoglycerate_kinase"/>
</dbReference>
<dbReference type="PIRSF" id="PIRSF000724">
    <property type="entry name" value="Pgk"/>
    <property type="match status" value="1"/>
</dbReference>
<dbReference type="UniPathway" id="UPA00109">
    <property type="reaction ID" value="UER00185"/>
</dbReference>
<dbReference type="CDD" id="cd00318">
    <property type="entry name" value="Phosphoglycerate_kinase"/>
    <property type="match status" value="1"/>
</dbReference>
<evidence type="ECO:0000256" key="10">
    <source>
        <dbReference type="ARBA" id="ARBA00022777"/>
    </source>
</evidence>
<keyword evidence="12 13" id="KW-0324">Glycolysis</keyword>
<dbReference type="GO" id="GO:0004618">
    <property type="term" value="F:phosphoglycerate kinase activity"/>
    <property type="evidence" value="ECO:0007669"/>
    <property type="project" value="UniProtKB-UniRule"/>
</dbReference>
<dbReference type="InterPro" id="IPR036043">
    <property type="entry name" value="Phosphoglycerate_kinase_sf"/>
</dbReference>
<protein>
    <recommendedName>
        <fullName evidence="6 13">Phosphoglycerate kinase</fullName>
        <ecNumber evidence="5 13">2.7.2.3</ecNumber>
    </recommendedName>
</protein>
<dbReference type="GO" id="GO:0005524">
    <property type="term" value="F:ATP binding"/>
    <property type="evidence" value="ECO:0007669"/>
    <property type="project" value="UniProtKB-KW"/>
</dbReference>
<evidence type="ECO:0000256" key="1">
    <source>
        <dbReference type="ARBA" id="ARBA00000642"/>
    </source>
</evidence>
<gene>
    <name evidence="13" type="primary">pgk</name>
    <name evidence="17" type="ORF">SAMN05421791_11014</name>
</gene>
<keyword evidence="10 13" id="KW-0418">Kinase</keyword>
<feature type="binding site" evidence="13 15">
    <location>
        <position position="208"/>
    </location>
    <ligand>
        <name>ATP</name>
        <dbReference type="ChEBI" id="CHEBI:30616"/>
    </ligand>
</feature>
<feature type="binding site" evidence="13">
    <location>
        <position position="158"/>
    </location>
    <ligand>
        <name>substrate</name>
    </ligand>
</feature>